<evidence type="ECO:0000313" key="1">
    <source>
        <dbReference type="EMBL" id="MFC3510187.1"/>
    </source>
</evidence>
<dbReference type="EMBL" id="JBHRWI010000012">
    <property type="protein sequence ID" value="MFC3510187.1"/>
    <property type="molecule type" value="Genomic_DNA"/>
</dbReference>
<dbReference type="Proteomes" id="UP001595764">
    <property type="component" value="Unassembled WGS sequence"/>
</dbReference>
<comment type="caution">
    <text evidence="1">The sequence shown here is derived from an EMBL/GenBank/DDBJ whole genome shotgun (WGS) entry which is preliminary data.</text>
</comment>
<reference evidence="2" key="1">
    <citation type="journal article" date="2019" name="Int. J. Syst. Evol. Microbiol.">
        <title>The Global Catalogue of Microorganisms (GCM) 10K type strain sequencing project: providing services to taxonomists for standard genome sequencing and annotation.</title>
        <authorList>
            <consortium name="The Broad Institute Genomics Platform"/>
            <consortium name="The Broad Institute Genome Sequencing Center for Infectious Disease"/>
            <person name="Wu L."/>
            <person name="Ma J."/>
        </authorList>
    </citation>
    <scope>NUCLEOTIDE SEQUENCE [LARGE SCALE GENOMIC DNA]</scope>
    <source>
        <strain evidence="2">CGMCC 4.7682</strain>
    </source>
</reference>
<name>A0ABV7QBR8_9PSEU</name>
<gene>
    <name evidence="1" type="ORF">ACFORO_08440</name>
</gene>
<protein>
    <submittedName>
        <fullName evidence="1">Uncharacterized protein</fullName>
    </submittedName>
</protein>
<proteinExistence type="predicted"/>
<evidence type="ECO:0000313" key="2">
    <source>
        <dbReference type="Proteomes" id="UP001595764"/>
    </source>
</evidence>
<dbReference type="RefSeq" id="WP_377868232.1">
    <property type="nucleotide sequence ID" value="NZ_JBHMAY010000005.1"/>
</dbReference>
<organism evidence="1 2">
    <name type="scientific">Amycolatopsis halotolerans</name>
    <dbReference type="NCBI Taxonomy" id="330083"/>
    <lineage>
        <taxon>Bacteria</taxon>
        <taxon>Bacillati</taxon>
        <taxon>Actinomycetota</taxon>
        <taxon>Actinomycetes</taxon>
        <taxon>Pseudonocardiales</taxon>
        <taxon>Pseudonocardiaceae</taxon>
        <taxon>Amycolatopsis</taxon>
    </lineage>
</organism>
<sequence>MELLRSVGWVTNHDEAHGQLLVRGADLAGVIDRARASLAQQFPCNCSLGRLHILRVGWWTSAPCRCRRTIASSNHPRWHYRPARSEDDDAWYGAEVRIEVRRDG</sequence>
<accession>A0ABV7QBR8</accession>
<keyword evidence="2" id="KW-1185">Reference proteome</keyword>